<protein>
    <submittedName>
        <fullName evidence="1">Uncharacterized protein</fullName>
    </submittedName>
</protein>
<evidence type="ECO:0000313" key="1">
    <source>
        <dbReference type="EMBL" id="CAI5776813.1"/>
    </source>
</evidence>
<dbReference type="EMBL" id="OX395131">
    <property type="protein sequence ID" value="CAI5776813.1"/>
    <property type="molecule type" value="Genomic_DNA"/>
</dbReference>
<gene>
    <name evidence="1" type="ORF">PODLI_1B002536</name>
</gene>
<proteinExistence type="predicted"/>
<reference evidence="1" key="1">
    <citation type="submission" date="2022-12" db="EMBL/GenBank/DDBJ databases">
        <authorList>
            <person name="Alioto T."/>
            <person name="Alioto T."/>
            <person name="Gomez Garrido J."/>
        </authorList>
    </citation>
    <scope>NUCLEOTIDE SEQUENCE</scope>
</reference>
<organism evidence="1 2">
    <name type="scientific">Podarcis lilfordi</name>
    <name type="common">Lilford's wall lizard</name>
    <dbReference type="NCBI Taxonomy" id="74358"/>
    <lineage>
        <taxon>Eukaryota</taxon>
        <taxon>Metazoa</taxon>
        <taxon>Chordata</taxon>
        <taxon>Craniata</taxon>
        <taxon>Vertebrata</taxon>
        <taxon>Euteleostomi</taxon>
        <taxon>Lepidosauria</taxon>
        <taxon>Squamata</taxon>
        <taxon>Bifurcata</taxon>
        <taxon>Unidentata</taxon>
        <taxon>Episquamata</taxon>
        <taxon>Laterata</taxon>
        <taxon>Lacertibaenia</taxon>
        <taxon>Lacertidae</taxon>
        <taxon>Podarcis</taxon>
    </lineage>
</organism>
<evidence type="ECO:0000313" key="2">
    <source>
        <dbReference type="Proteomes" id="UP001178461"/>
    </source>
</evidence>
<name>A0AA35P967_9SAUR</name>
<accession>A0AA35P967</accession>
<keyword evidence="2" id="KW-1185">Reference proteome</keyword>
<dbReference type="Proteomes" id="UP001178461">
    <property type="component" value="Chromosome 6"/>
</dbReference>
<sequence>MRRGGKQCDRPGRLPWPYGLCLICAIRRTEGGPWRGGERTPRQPRCCFGAGQTQTARRRVRTQGGVSEGLGACFQGEGYCD</sequence>
<dbReference type="AlphaFoldDB" id="A0AA35P967"/>